<dbReference type="EMBL" id="JAOWLA010000009">
    <property type="protein sequence ID" value="MCV2865322.1"/>
    <property type="molecule type" value="Genomic_DNA"/>
</dbReference>
<dbReference type="Gene3D" id="3.40.50.300">
    <property type="entry name" value="P-loop containing nucleotide triphosphate hydrolases"/>
    <property type="match status" value="1"/>
</dbReference>
<name>A0ABT2Z2H0_9RHOB</name>
<dbReference type="Proteomes" id="UP001652503">
    <property type="component" value="Unassembled WGS sequence"/>
</dbReference>
<proteinExistence type="predicted"/>
<evidence type="ECO:0008006" key="3">
    <source>
        <dbReference type="Google" id="ProtNLM"/>
    </source>
</evidence>
<gene>
    <name evidence="1" type="ORF">OE647_11350</name>
</gene>
<dbReference type="SUPFAM" id="SSF52540">
    <property type="entry name" value="P-loop containing nucleoside triphosphate hydrolases"/>
    <property type="match status" value="1"/>
</dbReference>
<evidence type="ECO:0000313" key="1">
    <source>
        <dbReference type="EMBL" id="MCV2865322.1"/>
    </source>
</evidence>
<comment type="caution">
    <text evidence="1">The sequence shown here is derived from an EMBL/GenBank/DDBJ whole genome shotgun (WGS) entry which is preliminary data.</text>
</comment>
<organism evidence="1 2">
    <name type="scientific">Albidovulum sediminicola</name>
    <dbReference type="NCBI Taxonomy" id="2984331"/>
    <lineage>
        <taxon>Bacteria</taxon>
        <taxon>Pseudomonadati</taxon>
        <taxon>Pseudomonadota</taxon>
        <taxon>Alphaproteobacteria</taxon>
        <taxon>Rhodobacterales</taxon>
        <taxon>Paracoccaceae</taxon>
        <taxon>Albidovulum</taxon>
    </lineage>
</organism>
<reference evidence="1 2" key="1">
    <citation type="submission" date="2022-10" db="EMBL/GenBank/DDBJ databases">
        <title>Defluviimonas sp. nov., isolated from ocean surface water.</title>
        <authorList>
            <person name="He W."/>
            <person name="Wang L."/>
            <person name="Zhang D.-F."/>
        </authorList>
    </citation>
    <scope>NUCLEOTIDE SEQUENCE [LARGE SCALE GENOMIC DNA]</scope>
    <source>
        <strain evidence="1 2">WL0075</strain>
    </source>
</reference>
<accession>A0ABT2Z2H0</accession>
<keyword evidence="2" id="KW-1185">Reference proteome</keyword>
<evidence type="ECO:0000313" key="2">
    <source>
        <dbReference type="Proteomes" id="UP001652503"/>
    </source>
</evidence>
<dbReference type="RefSeq" id="WP_263721838.1">
    <property type="nucleotide sequence ID" value="NZ_JAOWLA010000009.1"/>
</dbReference>
<dbReference type="InterPro" id="IPR027417">
    <property type="entry name" value="P-loop_NTPase"/>
</dbReference>
<sequence length="279" mass="31251">MSRAVFVLSTGRCTTQALARAVADLVPGAVVEHEGLKARYMPRRVYRKPQALARALERSGEIEAKFREIEDLIANGRRYVDTGWPVYAWIPYLRSRLGDAMGFVHLVRNPFDFAASMLTHRFYVTSNGRYKKQGVIFGTDKKLIHSALAAGWEGFSAYEKCLFHWLELNAFGMECHDLPGFRGLYRFEDLHAGDGVALRALLSELSGAVPDAACLPVEDKVHVPLREPIVVSHSLLFDAVIAQAEALGYDGARLRAGYDPKALAQRYGAARWADRRRRN</sequence>
<protein>
    <recommendedName>
        <fullName evidence="3">Sulfotransferase family protein</fullName>
    </recommendedName>
</protein>